<protein>
    <submittedName>
        <fullName evidence="2">Uncharacterized protein</fullName>
    </submittedName>
</protein>
<keyword evidence="3" id="KW-1185">Reference proteome</keyword>
<accession>A0A0X3APB4</accession>
<name>A0A0X3APB4_9FLAO</name>
<reference evidence="2 3" key="1">
    <citation type="submission" date="2016-01" db="EMBL/GenBank/DDBJ databases">
        <authorList>
            <person name="McClelland M."/>
            <person name="Jain A."/>
            <person name="Saraogi P."/>
            <person name="Mendelson R."/>
            <person name="Westerman R."/>
            <person name="SanMiguel P."/>
            <person name="Csonka L."/>
        </authorList>
    </citation>
    <scope>NUCLEOTIDE SEQUENCE [LARGE SCALE GENOMIC DNA]</scope>
    <source>
        <strain evidence="2 3">R-53146</strain>
    </source>
</reference>
<proteinExistence type="predicted"/>
<organism evidence="2 3">
    <name type="scientific">Apibacter mensalis</name>
    <dbReference type="NCBI Taxonomy" id="1586267"/>
    <lineage>
        <taxon>Bacteria</taxon>
        <taxon>Pseudomonadati</taxon>
        <taxon>Bacteroidota</taxon>
        <taxon>Flavobacteriia</taxon>
        <taxon>Flavobacteriales</taxon>
        <taxon>Weeksellaceae</taxon>
        <taxon>Apibacter</taxon>
    </lineage>
</organism>
<keyword evidence="1" id="KW-0812">Transmembrane</keyword>
<keyword evidence="1" id="KW-1133">Transmembrane helix</keyword>
<gene>
    <name evidence="2" type="ORF">Ga0061079_105155</name>
</gene>
<sequence length="190" mass="22595">MKKILFLFISLIVLYLMMDYQAYYYGFGNGWLSKKIPSGYHILFAGSDLGDQGIIIEENNMNGYLVRKDEVIEIENSPKILIKKITDYFFTSHDIIVGLNDSEGNNKKIKIGIRPVNKKWKEEHYFEEVFKINKNYKHINLNKSLLYFKYFKLLKNLVLIFLIIVFIILVIKYFLFLLFKIIDKYSSKMK</sequence>
<dbReference type="Proteomes" id="UP000182761">
    <property type="component" value="Unassembled WGS sequence"/>
</dbReference>
<dbReference type="OrthoDB" id="10014110at2"/>
<keyword evidence="1" id="KW-0472">Membrane</keyword>
<dbReference type="RefSeq" id="WP_141656201.1">
    <property type="nucleotide sequence ID" value="NZ_FCOR01000005.1"/>
</dbReference>
<evidence type="ECO:0000256" key="1">
    <source>
        <dbReference type="SAM" id="Phobius"/>
    </source>
</evidence>
<feature type="transmembrane region" description="Helical" evidence="1">
    <location>
        <begin position="157"/>
        <end position="179"/>
    </location>
</feature>
<dbReference type="EMBL" id="FCOR01000005">
    <property type="protein sequence ID" value="CVK16196.1"/>
    <property type="molecule type" value="Genomic_DNA"/>
</dbReference>
<dbReference type="AlphaFoldDB" id="A0A0X3APB4"/>
<evidence type="ECO:0000313" key="3">
    <source>
        <dbReference type="Proteomes" id="UP000182761"/>
    </source>
</evidence>
<dbReference type="STRING" id="1586267.GCA_001418685_01042"/>
<evidence type="ECO:0000313" key="2">
    <source>
        <dbReference type="EMBL" id="CVK16196.1"/>
    </source>
</evidence>